<dbReference type="EMBL" id="CP032098">
    <property type="protein sequence ID" value="AXX91159.1"/>
    <property type="molecule type" value="Genomic_DNA"/>
</dbReference>
<keyword evidence="3" id="KW-1185">Reference proteome</keyword>
<evidence type="ECO:0000313" key="1">
    <source>
        <dbReference type="EMBL" id="AXX91159.1"/>
    </source>
</evidence>
<evidence type="ECO:0000313" key="3">
    <source>
        <dbReference type="Proteomes" id="UP000221222"/>
    </source>
</evidence>
<reference evidence="2 3" key="1">
    <citation type="submission" date="2017-09" db="EMBL/GenBank/DDBJ databases">
        <title>Arcobacter canalis sp. nov., a new species isolated from a water canal contaminated with urban sewage.</title>
        <authorList>
            <person name="Perez-Cataluna A."/>
            <person name="Salas-Masso N."/>
            <person name="Figueras M.J."/>
        </authorList>
    </citation>
    <scope>NUCLEOTIDE SEQUENCE [LARGE SCALE GENOMIC DNA]</scope>
    <source>
        <strain evidence="2 3">F98-3</strain>
    </source>
</reference>
<dbReference type="AlphaFoldDB" id="A0A2G1DEB1"/>
<protein>
    <submittedName>
        <fullName evidence="2">Uncharacterized protein</fullName>
    </submittedName>
</protein>
<evidence type="ECO:0000313" key="2">
    <source>
        <dbReference type="EMBL" id="PHO16842.1"/>
    </source>
</evidence>
<dbReference type="Proteomes" id="UP000262712">
    <property type="component" value="Chromosome"/>
</dbReference>
<evidence type="ECO:0000313" key="4">
    <source>
        <dbReference type="Proteomes" id="UP000262712"/>
    </source>
</evidence>
<reference evidence="1 4" key="2">
    <citation type="submission" date="2018-08" db="EMBL/GenBank/DDBJ databases">
        <title>Complete genome of the Arcobacter molluscorum type strain LMG 25693.</title>
        <authorList>
            <person name="Miller W.G."/>
            <person name="Yee E."/>
            <person name="Bono J.L."/>
        </authorList>
    </citation>
    <scope>NUCLEOTIDE SEQUENCE [LARGE SCALE GENOMIC DNA]</scope>
    <source>
        <strain evidence="1 4">CECT 7696</strain>
    </source>
</reference>
<proteinExistence type="predicted"/>
<accession>A0A2G1DEB1</accession>
<dbReference type="Proteomes" id="UP000221222">
    <property type="component" value="Unassembled WGS sequence"/>
</dbReference>
<sequence>MSQVENVINSNLEMIATIKTELKNRQFDQAAQLFIDNNLSFEEFIKVEDLNDEDFVQLASKLIQKSL</sequence>
<organism evidence="2 3">
    <name type="scientific">Malaciobacter molluscorum LMG 25693</name>
    <dbReference type="NCBI Taxonomy" id="870501"/>
    <lineage>
        <taxon>Bacteria</taxon>
        <taxon>Pseudomonadati</taxon>
        <taxon>Campylobacterota</taxon>
        <taxon>Epsilonproteobacteria</taxon>
        <taxon>Campylobacterales</taxon>
        <taxon>Arcobacteraceae</taxon>
        <taxon>Malaciobacter</taxon>
    </lineage>
</organism>
<dbReference type="RefSeq" id="WP_099343647.1">
    <property type="nucleotide sequence ID" value="NZ_CP032098.1"/>
</dbReference>
<dbReference type="KEGG" id="amol:AMOL_0120"/>
<dbReference type="EMBL" id="NXFY01000038">
    <property type="protein sequence ID" value="PHO16842.1"/>
    <property type="molecule type" value="Genomic_DNA"/>
</dbReference>
<name>A0A2G1DEB1_9BACT</name>
<gene>
    <name evidence="1" type="ORF">AMOL_0120</name>
    <name evidence="2" type="ORF">CPU12_13570</name>
</gene>